<dbReference type="Proteomes" id="UP000491181">
    <property type="component" value="Unassembled WGS sequence"/>
</dbReference>
<evidence type="ECO:0000313" key="3">
    <source>
        <dbReference type="Proteomes" id="UP000491181"/>
    </source>
</evidence>
<reference evidence="2 3" key="1">
    <citation type="journal article" date="2020" name="Microbiome">
        <title>Single-cell genomics of uncultured bacteria reveals dietary fiber responders in the mouse gut microbiota.</title>
        <authorList>
            <person name="Chijiiwa R."/>
            <person name="Hosokawa M."/>
            <person name="Kogawa M."/>
            <person name="Nishikawa Y."/>
            <person name="Ide K."/>
            <person name="Sakanashi C."/>
            <person name="Takahashi K."/>
            <person name="Takeyama H."/>
        </authorList>
    </citation>
    <scope>NUCLEOTIDE SEQUENCE [LARGE SCALE GENOMIC DNA]</scope>
    <source>
        <strain evidence="2">IMSAGC_001</strain>
    </source>
</reference>
<proteinExistence type="predicted"/>
<sequence length="57" mass="6545">MDLLKKLIFTHPVLCEQSPGVGDSGEIIYQSSYVVHNPYVLIFGYFFLIYPHSLILK</sequence>
<keyword evidence="1" id="KW-0812">Transmembrane</keyword>
<protein>
    <submittedName>
        <fullName evidence="2">Uncharacterized protein</fullName>
    </submittedName>
</protein>
<keyword evidence="1" id="KW-1133">Transmembrane helix</keyword>
<evidence type="ECO:0000256" key="1">
    <source>
        <dbReference type="SAM" id="Phobius"/>
    </source>
</evidence>
<accession>A0A7J0A679</accession>
<evidence type="ECO:0000313" key="2">
    <source>
        <dbReference type="EMBL" id="GFH87934.1"/>
    </source>
</evidence>
<comment type="caution">
    <text evidence="2">The sequence shown here is derived from an EMBL/GenBank/DDBJ whole genome shotgun (WGS) entry which is preliminary data.</text>
</comment>
<organism evidence="2 3">
    <name type="scientific">Bacteroides acidifaciens</name>
    <dbReference type="NCBI Taxonomy" id="85831"/>
    <lineage>
        <taxon>Bacteria</taxon>
        <taxon>Pseudomonadati</taxon>
        <taxon>Bacteroidota</taxon>
        <taxon>Bacteroidia</taxon>
        <taxon>Bacteroidales</taxon>
        <taxon>Bacteroidaceae</taxon>
        <taxon>Bacteroides</taxon>
    </lineage>
</organism>
<dbReference type="AlphaFoldDB" id="A0A7J0A679"/>
<dbReference type="EMBL" id="BLLS01000138">
    <property type="protein sequence ID" value="GFH87934.1"/>
    <property type="molecule type" value="Genomic_DNA"/>
</dbReference>
<keyword evidence="1" id="KW-0472">Membrane</keyword>
<name>A0A7J0A679_9BACE</name>
<feature type="transmembrane region" description="Helical" evidence="1">
    <location>
        <begin position="39"/>
        <end position="56"/>
    </location>
</feature>
<gene>
    <name evidence="2" type="ORF">IMSAGC001_03369</name>
</gene>